<evidence type="ECO:0000259" key="8">
    <source>
        <dbReference type="Pfam" id="PF08646"/>
    </source>
</evidence>
<feature type="domain" description="Replication protein A 70 kDa DNA-binding subunit B/D first OB fold" evidence="7">
    <location>
        <begin position="5"/>
        <end position="108"/>
    </location>
</feature>
<evidence type="ECO:0000256" key="5">
    <source>
        <dbReference type="ARBA" id="ARBA00023125"/>
    </source>
</evidence>
<keyword evidence="2" id="KW-0479">Metal-binding</keyword>
<dbReference type="PANTHER" id="PTHR47165">
    <property type="entry name" value="OS03G0429900 PROTEIN"/>
    <property type="match status" value="1"/>
</dbReference>
<dbReference type="AlphaFoldDB" id="A0AAF0WMZ3"/>
<feature type="domain" description="Replication factor A C-terminal" evidence="8">
    <location>
        <begin position="289"/>
        <end position="422"/>
    </location>
</feature>
<gene>
    <name evidence="9" type="ORF">DCAR_0312210</name>
</gene>
<dbReference type="Proteomes" id="UP000077755">
    <property type="component" value="Chromosome 3"/>
</dbReference>
<dbReference type="Gene3D" id="2.40.50.140">
    <property type="entry name" value="Nucleic acid-binding proteins"/>
    <property type="match status" value="3"/>
</dbReference>
<dbReference type="GO" id="GO:0003677">
    <property type="term" value="F:DNA binding"/>
    <property type="evidence" value="ECO:0007669"/>
    <property type="project" value="UniProtKB-KW"/>
</dbReference>
<evidence type="ECO:0000256" key="1">
    <source>
        <dbReference type="ARBA" id="ARBA00005690"/>
    </source>
</evidence>
<evidence type="ECO:0000313" key="10">
    <source>
        <dbReference type="Proteomes" id="UP000077755"/>
    </source>
</evidence>
<keyword evidence="4" id="KW-0862">Zinc</keyword>
<evidence type="ECO:0000256" key="2">
    <source>
        <dbReference type="ARBA" id="ARBA00022723"/>
    </source>
</evidence>
<dbReference type="InterPro" id="IPR012340">
    <property type="entry name" value="NA-bd_OB-fold"/>
</dbReference>
<evidence type="ECO:0000259" key="7">
    <source>
        <dbReference type="Pfam" id="PF02721"/>
    </source>
</evidence>
<evidence type="ECO:0000256" key="6">
    <source>
        <dbReference type="SAM" id="MobiDB-lite"/>
    </source>
</evidence>
<keyword evidence="3" id="KW-0863">Zinc-finger</keyword>
<dbReference type="GO" id="GO:0008270">
    <property type="term" value="F:zinc ion binding"/>
    <property type="evidence" value="ECO:0007669"/>
    <property type="project" value="UniProtKB-KW"/>
</dbReference>
<dbReference type="CDD" id="cd04476">
    <property type="entry name" value="RPA1_DBD_C"/>
    <property type="match status" value="1"/>
</dbReference>
<name>A0AAF0WMZ3_DAUCS</name>
<keyword evidence="5" id="KW-0238">DNA-binding</keyword>
<dbReference type="Pfam" id="PF02721">
    <property type="entry name" value="DUF223"/>
    <property type="match status" value="1"/>
</dbReference>
<dbReference type="CDD" id="cd04480">
    <property type="entry name" value="RPA1_DBD_A_like"/>
    <property type="match status" value="1"/>
</dbReference>
<dbReference type="Pfam" id="PF08646">
    <property type="entry name" value="Rep_fac-A_C"/>
    <property type="match status" value="1"/>
</dbReference>
<comment type="similarity">
    <text evidence="1">Belongs to the replication factor A protein 1 family.</text>
</comment>
<accession>A0AAF0WMZ3</accession>
<evidence type="ECO:0008006" key="11">
    <source>
        <dbReference type="Google" id="ProtNLM"/>
    </source>
</evidence>
<dbReference type="EMBL" id="CP093345">
    <property type="protein sequence ID" value="WOG92932.1"/>
    <property type="molecule type" value="Genomic_DNA"/>
</dbReference>
<dbReference type="SUPFAM" id="SSF50249">
    <property type="entry name" value="Nucleic acid-binding proteins"/>
    <property type="match status" value="3"/>
</dbReference>
<organism evidence="9 10">
    <name type="scientific">Daucus carota subsp. sativus</name>
    <name type="common">Carrot</name>
    <dbReference type="NCBI Taxonomy" id="79200"/>
    <lineage>
        <taxon>Eukaryota</taxon>
        <taxon>Viridiplantae</taxon>
        <taxon>Streptophyta</taxon>
        <taxon>Embryophyta</taxon>
        <taxon>Tracheophyta</taxon>
        <taxon>Spermatophyta</taxon>
        <taxon>Magnoliopsida</taxon>
        <taxon>eudicotyledons</taxon>
        <taxon>Gunneridae</taxon>
        <taxon>Pentapetalae</taxon>
        <taxon>asterids</taxon>
        <taxon>campanulids</taxon>
        <taxon>Apiales</taxon>
        <taxon>Apiaceae</taxon>
        <taxon>Apioideae</taxon>
        <taxon>Scandiceae</taxon>
        <taxon>Daucinae</taxon>
        <taxon>Daucus</taxon>
        <taxon>Daucus sect. Daucus</taxon>
    </lineage>
</organism>
<dbReference type="InterPro" id="IPR047192">
    <property type="entry name" value="Euk_RPA1_DBD_C"/>
</dbReference>
<dbReference type="PANTHER" id="PTHR47165:SF4">
    <property type="entry name" value="OS03G0429900 PROTEIN"/>
    <property type="match status" value="1"/>
</dbReference>
<proteinExistence type="inferred from homology"/>
<dbReference type="InterPro" id="IPR003871">
    <property type="entry name" value="RFA1B/D_OB_1st"/>
</dbReference>
<feature type="compositionally biased region" description="Polar residues" evidence="6">
    <location>
        <begin position="422"/>
        <end position="433"/>
    </location>
</feature>
<dbReference type="InterPro" id="IPR013955">
    <property type="entry name" value="Rep_factor-A_C"/>
</dbReference>
<evidence type="ECO:0000256" key="4">
    <source>
        <dbReference type="ARBA" id="ARBA00022833"/>
    </source>
</evidence>
<keyword evidence="10" id="KW-1185">Reference proteome</keyword>
<reference evidence="9" key="1">
    <citation type="journal article" date="2016" name="Nat. Genet.">
        <title>A high-quality carrot genome assembly provides new insights into carotenoid accumulation and asterid genome evolution.</title>
        <authorList>
            <person name="Iorizzo M."/>
            <person name="Ellison S."/>
            <person name="Senalik D."/>
            <person name="Zeng P."/>
            <person name="Satapoomin P."/>
            <person name="Huang J."/>
            <person name="Bowman M."/>
            <person name="Iovene M."/>
            <person name="Sanseverino W."/>
            <person name="Cavagnaro P."/>
            <person name="Yildiz M."/>
            <person name="Macko-Podgorni A."/>
            <person name="Moranska E."/>
            <person name="Grzebelus E."/>
            <person name="Grzebelus D."/>
            <person name="Ashrafi H."/>
            <person name="Zheng Z."/>
            <person name="Cheng S."/>
            <person name="Spooner D."/>
            <person name="Van Deynze A."/>
            <person name="Simon P."/>
        </authorList>
    </citation>
    <scope>NUCLEOTIDE SEQUENCE</scope>
    <source>
        <tissue evidence="9">Leaf</tissue>
    </source>
</reference>
<reference evidence="9" key="2">
    <citation type="submission" date="2022-03" db="EMBL/GenBank/DDBJ databases">
        <title>Draft title - Genomic analysis of global carrot germplasm unveils the trajectory of domestication and the origin of high carotenoid orange carrot.</title>
        <authorList>
            <person name="Iorizzo M."/>
            <person name="Ellison S."/>
            <person name="Senalik D."/>
            <person name="Macko-Podgorni A."/>
            <person name="Grzebelus D."/>
            <person name="Bostan H."/>
            <person name="Rolling W."/>
            <person name="Curaba J."/>
            <person name="Simon P."/>
        </authorList>
    </citation>
    <scope>NUCLEOTIDE SEQUENCE</scope>
    <source>
        <tissue evidence="9">Leaf</tissue>
    </source>
</reference>
<protein>
    <recommendedName>
        <fullName evidence="11">Replication factor A C-terminal domain-containing protein</fullName>
    </recommendedName>
</protein>
<sequence>MAPAYTMISALNPHSARVSILVRATRIWEATNKENGSLLHTDVVFIDEEASSIMVAIWNNQKQDYFPRIKEGDVYKITDFKIMPAQKKFRPVKKDISLSFYHKTKVEPMEDNGLIPKYKFDLTSFEVARTLLWDTTNFIDIMGMVKDVSSLETTSKGSKKLDVLLVDDRNHDMVISLWEEKATHFMESMAPLQDAAVFVIITGLLAKQYSGNSIILSSGDPTKCYFNLDYDPLKELMGNIQAITGHSSTSLPPPTKKRFVSTEDNIIADATIQTILDAQLPDDKKVMRFVCEATIVDISKYDGWYYNSCPTCPRKIRFEHGNLYCDGCTKETGDYVQRYKITIHVKDDTAKTTFTLFNKEAQRLIGAPIQTIIAEIGQDKITSDIPVLVKNVKGKKCVFEVKVTIFNLDGREGYTVARLSEVTDQPPSTSNPPETLMDSPRKKKKLA</sequence>
<evidence type="ECO:0000313" key="9">
    <source>
        <dbReference type="EMBL" id="WOG92932.1"/>
    </source>
</evidence>
<evidence type="ECO:0000256" key="3">
    <source>
        <dbReference type="ARBA" id="ARBA00022771"/>
    </source>
</evidence>
<feature type="region of interest" description="Disordered" evidence="6">
    <location>
        <begin position="421"/>
        <end position="447"/>
    </location>
</feature>